<accession>A0A0E9RDY6</accession>
<evidence type="ECO:0000313" key="2">
    <source>
        <dbReference type="EMBL" id="JAH27341.1"/>
    </source>
</evidence>
<reference evidence="2" key="1">
    <citation type="submission" date="2014-11" db="EMBL/GenBank/DDBJ databases">
        <authorList>
            <person name="Amaro Gonzalez C."/>
        </authorList>
    </citation>
    <scope>NUCLEOTIDE SEQUENCE</scope>
</reference>
<dbReference type="AlphaFoldDB" id="A0A0E9RDY6"/>
<reference evidence="2" key="2">
    <citation type="journal article" date="2015" name="Fish Shellfish Immunol.">
        <title>Early steps in the European eel (Anguilla anguilla)-Vibrio vulnificus interaction in the gills: Role of the RtxA13 toxin.</title>
        <authorList>
            <person name="Callol A."/>
            <person name="Pajuelo D."/>
            <person name="Ebbesson L."/>
            <person name="Teles M."/>
            <person name="MacKenzie S."/>
            <person name="Amaro C."/>
        </authorList>
    </citation>
    <scope>NUCLEOTIDE SEQUENCE</scope>
</reference>
<feature type="region of interest" description="Disordered" evidence="1">
    <location>
        <begin position="1"/>
        <end position="24"/>
    </location>
</feature>
<proteinExistence type="predicted"/>
<protein>
    <submittedName>
        <fullName evidence="2">Uncharacterized protein</fullName>
    </submittedName>
</protein>
<evidence type="ECO:0000256" key="1">
    <source>
        <dbReference type="SAM" id="MobiDB-lite"/>
    </source>
</evidence>
<sequence length="38" mass="4526">MLKQERAFPKLLGKHRTMKNSPRSRGVQIILVTERMFK</sequence>
<organism evidence="2">
    <name type="scientific">Anguilla anguilla</name>
    <name type="common">European freshwater eel</name>
    <name type="synonym">Muraena anguilla</name>
    <dbReference type="NCBI Taxonomy" id="7936"/>
    <lineage>
        <taxon>Eukaryota</taxon>
        <taxon>Metazoa</taxon>
        <taxon>Chordata</taxon>
        <taxon>Craniata</taxon>
        <taxon>Vertebrata</taxon>
        <taxon>Euteleostomi</taxon>
        <taxon>Actinopterygii</taxon>
        <taxon>Neopterygii</taxon>
        <taxon>Teleostei</taxon>
        <taxon>Anguilliformes</taxon>
        <taxon>Anguillidae</taxon>
        <taxon>Anguilla</taxon>
    </lineage>
</organism>
<dbReference type="EMBL" id="GBXM01081236">
    <property type="protein sequence ID" value="JAH27341.1"/>
    <property type="molecule type" value="Transcribed_RNA"/>
</dbReference>
<name>A0A0E9RDY6_ANGAN</name>